<dbReference type="Proteomes" id="UP000026962">
    <property type="component" value="Chromosome 3"/>
</dbReference>
<proteinExistence type="predicted"/>
<accession>A0A0E0KF45</accession>
<name>A0A0E0KF45_ORYPU</name>
<evidence type="ECO:0000313" key="2">
    <source>
        <dbReference type="Proteomes" id="UP000026962"/>
    </source>
</evidence>
<evidence type="ECO:0000313" key="1">
    <source>
        <dbReference type="EnsemblPlants" id="OPUNC03G20460.1"/>
    </source>
</evidence>
<protein>
    <submittedName>
        <fullName evidence="1">Uncharacterized protein</fullName>
    </submittedName>
</protein>
<reference evidence="1" key="2">
    <citation type="submission" date="2018-05" db="EMBL/GenBank/DDBJ databases">
        <title>OpunRS2 (Oryza punctata Reference Sequence Version 2).</title>
        <authorList>
            <person name="Zhang J."/>
            <person name="Kudrna D."/>
            <person name="Lee S."/>
            <person name="Talag J."/>
            <person name="Welchert J."/>
            <person name="Wing R.A."/>
        </authorList>
    </citation>
    <scope>NUCLEOTIDE SEQUENCE [LARGE SCALE GENOMIC DNA]</scope>
</reference>
<keyword evidence="2" id="KW-1185">Reference proteome</keyword>
<reference evidence="1" key="1">
    <citation type="submission" date="2015-04" db="UniProtKB">
        <authorList>
            <consortium name="EnsemblPlants"/>
        </authorList>
    </citation>
    <scope>IDENTIFICATION</scope>
</reference>
<dbReference type="OMA" id="NIDDMGI"/>
<dbReference type="HOGENOM" id="CLU_886772_0_0_1"/>
<dbReference type="AlphaFoldDB" id="A0A0E0KF45"/>
<dbReference type="Gramene" id="OPUNC03G20460.1">
    <property type="protein sequence ID" value="OPUNC03G20460.1"/>
    <property type="gene ID" value="OPUNC03G20460"/>
</dbReference>
<organism evidence="1">
    <name type="scientific">Oryza punctata</name>
    <name type="common">Red rice</name>
    <dbReference type="NCBI Taxonomy" id="4537"/>
    <lineage>
        <taxon>Eukaryota</taxon>
        <taxon>Viridiplantae</taxon>
        <taxon>Streptophyta</taxon>
        <taxon>Embryophyta</taxon>
        <taxon>Tracheophyta</taxon>
        <taxon>Spermatophyta</taxon>
        <taxon>Magnoliopsida</taxon>
        <taxon>Liliopsida</taxon>
        <taxon>Poales</taxon>
        <taxon>Poaceae</taxon>
        <taxon>BOP clade</taxon>
        <taxon>Oryzoideae</taxon>
        <taxon>Oryzeae</taxon>
        <taxon>Oryzinae</taxon>
        <taxon>Oryza</taxon>
    </lineage>
</organism>
<sequence length="314" mass="34818">MRLISAIWEARHTVRVHRVYQAQSRRREVAWKAKQILSTATEEVDAASVAIRQMSDALAAEEQIMREAIAEEEEERKVMDLLEIAQRVAGDLDDIGIQLAEAAAVLQLHQQPTAAAAQEAEEVMDPRGIAQQVAHDLAQIRNRLCVAVFSKVPVLPGAMGAAMDLVAGVCALPPPVIGTLRNAHRLLGVVVNDHDKARDRFVDCAPELGIQERGETWLKWSIHRHRAFVKEVTAETWLSSAISEAQIAVRQHRIYKEHPSLSPGERSRETWKVEELVSTAINEVDAALGAIRQMRDALAAEEQTVREAIDDADP</sequence>
<dbReference type="EnsemblPlants" id="OPUNC03G20460.1">
    <property type="protein sequence ID" value="OPUNC03G20460.1"/>
    <property type="gene ID" value="OPUNC03G20460"/>
</dbReference>